<dbReference type="GO" id="GO:0044550">
    <property type="term" value="P:secondary metabolite biosynthetic process"/>
    <property type="evidence" value="ECO:0007669"/>
    <property type="project" value="TreeGrafter"/>
</dbReference>
<dbReference type="InterPro" id="IPR050317">
    <property type="entry name" value="Plant_Fungal_Acyltransferase"/>
</dbReference>
<keyword evidence="3" id="KW-1185">Reference proteome</keyword>
<dbReference type="OrthoDB" id="1862401at2759"/>
<reference evidence="2" key="1">
    <citation type="submission" date="2017-09" db="EMBL/GenBank/DDBJ databases">
        <title>Polyketide synthases of a Diaporthe helianthi virulent isolate.</title>
        <authorList>
            <person name="Baroncelli R."/>
        </authorList>
    </citation>
    <scope>NUCLEOTIDE SEQUENCE [LARGE SCALE GENOMIC DNA]</scope>
    <source>
        <strain evidence="2">7/96</strain>
    </source>
</reference>
<dbReference type="GO" id="GO:0016747">
    <property type="term" value="F:acyltransferase activity, transferring groups other than amino-acyl groups"/>
    <property type="evidence" value="ECO:0007669"/>
    <property type="project" value="TreeGrafter"/>
</dbReference>
<dbReference type="AlphaFoldDB" id="A0A2P5I8J1"/>
<organism evidence="2 3">
    <name type="scientific">Diaporthe helianthi</name>
    <dbReference type="NCBI Taxonomy" id="158607"/>
    <lineage>
        <taxon>Eukaryota</taxon>
        <taxon>Fungi</taxon>
        <taxon>Dikarya</taxon>
        <taxon>Ascomycota</taxon>
        <taxon>Pezizomycotina</taxon>
        <taxon>Sordariomycetes</taxon>
        <taxon>Sordariomycetidae</taxon>
        <taxon>Diaporthales</taxon>
        <taxon>Diaporthaceae</taxon>
        <taxon>Diaporthe</taxon>
    </lineage>
</organism>
<dbReference type="Gene3D" id="3.30.559.10">
    <property type="entry name" value="Chloramphenicol acetyltransferase-like domain"/>
    <property type="match status" value="2"/>
</dbReference>
<evidence type="ECO:0008006" key="4">
    <source>
        <dbReference type="Google" id="ProtNLM"/>
    </source>
</evidence>
<proteinExistence type="predicted"/>
<name>A0A2P5I8J1_DIAHE</name>
<dbReference type="InParanoid" id="A0A2P5I8J1"/>
<evidence type="ECO:0000313" key="2">
    <source>
        <dbReference type="EMBL" id="POS78821.1"/>
    </source>
</evidence>
<sequence length="465" mass="51282">MQRLSHFDQASLRTYIQVVLNFPLKADASAQAIYAHLRTSLTHVGHEFHVLACKLHLEKSRFAEEAYLGLSKEEIPLVADIGGANYASLAARGFPAHEFILPEFNLDSLFKLNDGPVPVAHARVKFINGGFLLILSLNNTAADAYGLGQFVEAFAAATRGLNVAGEPSCTVLDLPQDPKISSQTLTTLVHGCPEFEVLLEPNPLPSLPDLLPGGTPSEEIPSEVKIFVFRIDQINKLSDQVHEALGDQARLKRPSAFMIISTLTWANVTKARCGSETGAPPSGDADVAKLFVPLDFRRRFHEETLEYFGNANVTIPIEIPVAEVVSATFGGEQNLPAFAKLVNRVRRVIDDVGQADILRREALIRRLGDCRRLVLSQDRRLPGQLQFNSWRYFGGNDVWSFPGMGSRKPDAVRRVQNNVSPGSALLLPLTSESEVYELCLALPKVSMSALVQAEEWMHWVDRVID</sequence>
<dbReference type="PANTHER" id="PTHR31642">
    <property type="entry name" value="TRICHOTHECENE 3-O-ACETYLTRANSFERASE"/>
    <property type="match status" value="1"/>
</dbReference>
<comment type="caution">
    <text evidence="2">The sequence shown here is derived from an EMBL/GenBank/DDBJ whole genome shotgun (WGS) entry which is preliminary data.</text>
</comment>
<accession>A0A2P5I8J1</accession>
<dbReference type="EMBL" id="MAVT02000157">
    <property type="protein sequence ID" value="POS78821.1"/>
    <property type="molecule type" value="Genomic_DNA"/>
</dbReference>
<dbReference type="Proteomes" id="UP000094444">
    <property type="component" value="Unassembled WGS sequence"/>
</dbReference>
<gene>
    <name evidence="2" type="ORF">DHEL01_v202780</name>
</gene>
<evidence type="ECO:0000256" key="1">
    <source>
        <dbReference type="ARBA" id="ARBA00022679"/>
    </source>
</evidence>
<keyword evidence="1" id="KW-0808">Transferase</keyword>
<dbReference type="PANTHER" id="PTHR31642:SF310">
    <property type="entry name" value="FATTY ALCOHOL:CAFFEOYL-COA ACYLTRANSFERASE"/>
    <property type="match status" value="1"/>
</dbReference>
<protein>
    <recommendedName>
        <fullName evidence="4">Trichothecene 3-O-acetyltransferase</fullName>
    </recommendedName>
</protein>
<evidence type="ECO:0000313" key="3">
    <source>
        <dbReference type="Proteomes" id="UP000094444"/>
    </source>
</evidence>
<dbReference type="InterPro" id="IPR023213">
    <property type="entry name" value="CAT-like_dom_sf"/>
</dbReference>
<dbReference type="STRING" id="158607.A0A2P5I8J1"/>
<dbReference type="Pfam" id="PF02458">
    <property type="entry name" value="Transferase"/>
    <property type="match status" value="1"/>
</dbReference>